<accession>A0A382FXH0</accession>
<proteinExistence type="predicted"/>
<dbReference type="EMBL" id="UINC01052058">
    <property type="protein sequence ID" value="SVB66937.1"/>
    <property type="molecule type" value="Genomic_DNA"/>
</dbReference>
<dbReference type="Pfam" id="PF00550">
    <property type="entry name" value="PP-binding"/>
    <property type="match status" value="1"/>
</dbReference>
<protein>
    <recommendedName>
        <fullName evidence="1">Carrier domain-containing protein</fullName>
    </recommendedName>
</protein>
<dbReference type="SUPFAM" id="SSF47336">
    <property type="entry name" value="ACP-like"/>
    <property type="match status" value="1"/>
</dbReference>
<gene>
    <name evidence="2" type="ORF">METZ01_LOCUS219791</name>
</gene>
<name>A0A382FXH0_9ZZZZ</name>
<sequence>MIEHEKFLALLEELLELEQGSIKASDQLDQLEDWDSLAVISFLVGVDKHFGITLEPEKVVACQTVNDLNKLLP</sequence>
<dbReference type="AlphaFoldDB" id="A0A382FXH0"/>
<dbReference type="InterPro" id="IPR036736">
    <property type="entry name" value="ACP-like_sf"/>
</dbReference>
<reference evidence="2" key="1">
    <citation type="submission" date="2018-05" db="EMBL/GenBank/DDBJ databases">
        <authorList>
            <person name="Lanie J.A."/>
            <person name="Ng W.-L."/>
            <person name="Kazmierczak K.M."/>
            <person name="Andrzejewski T.M."/>
            <person name="Davidsen T.M."/>
            <person name="Wayne K.J."/>
            <person name="Tettelin H."/>
            <person name="Glass J.I."/>
            <person name="Rusch D."/>
            <person name="Podicherti R."/>
            <person name="Tsui H.-C.T."/>
            <person name="Winkler M.E."/>
        </authorList>
    </citation>
    <scope>NUCLEOTIDE SEQUENCE</scope>
</reference>
<organism evidence="2">
    <name type="scientific">marine metagenome</name>
    <dbReference type="NCBI Taxonomy" id="408172"/>
    <lineage>
        <taxon>unclassified sequences</taxon>
        <taxon>metagenomes</taxon>
        <taxon>ecological metagenomes</taxon>
    </lineage>
</organism>
<dbReference type="PROSITE" id="PS50075">
    <property type="entry name" value="CARRIER"/>
    <property type="match status" value="1"/>
</dbReference>
<feature type="domain" description="Carrier" evidence="1">
    <location>
        <begin position="1"/>
        <end position="73"/>
    </location>
</feature>
<dbReference type="InterPro" id="IPR009081">
    <property type="entry name" value="PP-bd_ACP"/>
</dbReference>
<dbReference type="Gene3D" id="1.10.1200.10">
    <property type="entry name" value="ACP-like"/>
    <property type="match status" value="1"/>
</dbReference>
<evidence type="ECO:0000259" key="1">
    <source>
        <dbReference type="PROSITE" id="PS50075"/>
    </source>
</evidence>
<evidence type="ECO:0000313" key="2">
    <source>
        <dbReference type="EMBL" id="SVB66937.1"/>
    </source>
</evidence>